<dbReference type="PANTHER" id="PTHR30055:SF234">
    <property type="entry name" value="HTH-TYPE TRANSCRIPTIONAL REGULATOR BETI"/>
    <property type="match status" value="1"/>
</dbReference>
<dbReference type="InterPro" id="IPR050109">
    <property type="entry name" value="HTH-type_TetR-like_transc_reg"/>
</dbReference>
<evidence type="ECO:0000313" key="6">
    <source>
        <dbReference type="EMBL" id="MFC4607041.1"/>
    </source>
</evidence>
<dbReference type="InterPro" id="IPR001647">
    <property type="entry name" value="HTH_TetR"/>
</dbReference>
<protein>
    <submittedName>
        <fullName evidence="6">TetR/AcrR family transcriptional regulator</fullName>
    </submittedName>
</protein>
<dbReference type="Pfam" id="PF00440">
    <property type="entry name" value="TetR_N"/>
    <property type="match status" value="1"/>
</dbReference>
<dbReference type="SUPFAM" id="SSF46689">
    <property type="entry name" value="Homeodomain-like"/>
    <property type="match status" value="1"/>
</dbReference>
<organism evidence="6 7">
    <name type="scientific">Streptomyces maoxianensis</name>
    <dbReference type="NCBI Taxonomy" id="1459942"/>
    <lineage>
        <taxon>Bacteria</taxon>
        <taxon>Bacillati</taxon>
        <taxon>Actinomycetota</taxon>
        <taxon>Actinomycetes</taxon>
        <taxon>Kitasatosporales</taxon>
        <taxon>Streptomycetaceae</taxon>
        <taxon>Streptomyces</taxon>
    </lineage>
</organism>
<dbReference type="EMBL" id="JBHSFE010000005">
    <property type="protein sequence ID" value="MFC4607041.1"/>
    <property type="molecule type" value="Genomic_DNA"/>
</dbReference>
<reference evidence="7" key="1">
    <citation type="journal article" date="2019" name="Int. J. Syst. Evol. Microbiol.">
        <title>The Global Catalogue of Microorganisms (GCM) 10K type strain sequencing project: providing services to taxonomists for standard genome sequencing and annotation.</title>
        <authorList>
            <consortium name="The Broad Institute Genomics Platform"/>
            <consortium name="The Broad Institute Genome Sequencing Center for Infectious Disease"/>
            <person name="Wu L."/>
            <person name="Ma J."/>
        </authorList>
    </citation>
    <scope>NUCLEOTIDE SEQUENCE [LARGE SCALE GENOMIC DNA]</scope>
    <source>
        <strain evidence="7">CGMCC 4.7139</strain>
    </source>
</reference>
<evidence type="ECO:0000259" key="5">
    <source>
        <dbReference type="PROSITE" id="PS50977"/>
    </source>
</evidence>
<dbReference type="InterPro" id="IPR009057">
    <property type="entry name" value="Homeodomain-like_sf"/>
</dbReference>
<evidence type="ECO:0000256" key="3">
    <source>
        <dbReference type="ARBA" id="ARBA00023163"/>
    </source>
</evidence>
<proteinExistence type="predicted"/>
<evidence type="ECO:0000313" key="7">
    <source>
        <dbReference type="Proteomes" id="UP001595993"/>
    </source>
</evidence>
<keyword evidence="3" id="KW-0804">Transcription</keyword>
<feature type="DNA-binding region" description="H-T-H motif" evidence="4">
    <location>
        <begin position="25"/>
        <end position="44"/>
    </location>
</feature>
<comment type="caution">
    <text evidence="6">The sequence shown here is derived from an EMBL/GenBank/DDBJ whole genome shotgun (WGS) entry which is preliminary data.</text>
</comment>
<dbReference type="PRINTS" id="PR00455">
    <property type="entry name" value="HTHTETR"/>
</dbReference>
<accession>A0ABV9FYA1</accession>
<name>A0ABV9FYA1_9ACTN</name>
<feature type="domain" description="HTH tetR-type" evidence="5">
    <location>
        <begin position="2"/>
        <end position="62"/>
    </location>
</feature>
<dbReference type="PROSITE" id="PS50977">
    <property type="entry name" value="HTH_TETR_2"/>
    <property type="match status" value="1"/>
</dbReference>
<evidence type="ECO:0000256" key="1">
    <source>
        <dbReference type="ARBA" id="ARBA00023015"/>
    </source>
</evidence>
<keyword evidence="1" id="KW-0805">Transcription regulation</keyword>
<evidence type="ECO:0000256" key="2">
    <source>
        <dbReference type="ARBA" id="ARBA00023125"/>
    </source>
</evidence>
<evidence type="ECO:0000256" key="4">
    <source>
        <dbReference type="PROSITE-ProRule" id="PRU00335"/>
    </source>
</evidence>
<sequence length="182" mass="19486">MNSRLDQVLDAAYVTFTKHGVRRTTMEDIARAAGMSRAAVYQYVRNKDDAFLRLAERLHGQALAQAKEAAVAEVTAQDRVRGILGAKLDLFQKVVEDSPHASELIDTTDRLCGPTVQQFTKDLHDLLAEAFTAAGTTTVTPAQAADIAIALVLGLELTPDGAALLRPATEALIVGLTGRDTS</sequence>
<dbReference type="Gene3D" id="1.10.357.10">
    <property type="entry name" value="Tetracycline Repressor, domain 2"/>
    <property type="match status" value="1"/>
</dbReference>
<dbReference type="Proteomes" id="UP001595993">
    <property type="component" value="Unassembled WGS sequence"/>
</dbReference>
<keyword evidence="2 4" id="KW-0238">DNA-binding</keyword>
<keyword evidence="7" id="KW-1185">Reference proteome</keyword>
<gene>
    <name evidence="6" type="ORF">ACFO9E_04275</name>
</gene>
<dbReference type="PANTHER" id="PTHR30055">
    <property type="entry name" value="HTH-TYPE TRANSCRIPTIONAL REGULATOR RUTR"/>
    <property type="match status" value="1"/>
</dbReference>
<dbReference type="RefSeq" id="WP_381191750.1">
    <property type="nucleotide sequence ID" value="NZ_JBHSFE010000005.1"/>
</dbReference>